<evidence type="ECO:0000313" key="10">
    <source>
        <dbReference type="Proteomes" id="UP000272942"/>
    </source>
</evidence>
<dbReference type="EC" id="2.3.1.225" evidence="7"/>
<protein>
    <recommendedName>
        <fullName evidence="7">Palmitoyltransferase</fullName>
        <ecNumber evidence="7">2.3.1.225</ecNumber>
    </recommendedName>
</protein>
<gene>
    <name evidence="9" type="ORF">ECPE_LOCUS6514</name>
</gene>
<dbReference type="Pfam" id="PF01529">
    <property type="entry name" value="DHHC"/>
    <property type="match status" value="1"/>
</dbReference>
<keyword evidence="3 7" id="KW-0812">Transmembrane</keyword>
<reference evidence="11" key="1">
    <citation type="submission" date="2016-06" db="UniProtKB">
        <authorList>
            <consortium name="WormBaseParasite"/>
        </authorList>
    </citation>
    <scope>IDENTIFICATION</scope>
</reference>
<dbReference type="GO" id="GO:0016020">
    <property type="term" value="C:membrane"/>
    <property type="evidence" value="ECO:0007669"/>
    <property type="project" value="UniProtKB-SubCell"/>
</dbReference>
<dbReference type="InterPro" id="IPR001594">
    <property type="entry name" value="Palmitoyltrfase_DHHC"/>
</dbReference>
<evidence type="ECO:0000256" key="1">
    <source>
        <dbReference type="ARBA" id="ARBA00004141"/>
    </source>
</evidence>
<comment type="catalytic activity">
    <reaction evidence="7">
        <text>L-cysteinyl-[protein] + hexadecanoyl-CoA = S-hexadecanoyl-L-cysteinyl-[protein] + CoA</text>
        <dbReference type="Rhea" id="RHEA:36683"/>
        <dbReference type="Rhea" id="RHEA-COMP:10131"/>
        <dbReference type="Rhea" id="RHEA-COMP:11032"/>
        <dbReference type="ChEBI" id="CHEBI:29950"/>
        <dbReference type="ChEBI" id="CHEBI:57287"/>
        <dbReference type="ChEBI" id="CHEBI:57379"/>
        <dbReference type="ChEBI" id="CHEBI:74151"/>
        <dbReference type="EC" id="2.3.1.225"/>
    </reaction>
</comment>
<name>A0A183AHS9_9TREM</name>
<dbReference type="Proteomes" id="UP000272942">
    <property type="component" value="Unassembled WGS sequence"/>
</dbReference>
<evidence type="ECO:0000256" key="2">
    <source>
        <dbReference type="ARBA" id="ARBA00022679"/>
    </source>
</evidence>
<comment type="similarity">
    <text evidence="7">Belongs to the DHHC palmitoyltransferase family.</text>
</comment>
<keyword evidence="4 7" id="KW-1133">Transmembrane helix</keyword>
<evidence type="ECO:0000256" key="5">
    <source>
        <dbReference type="ARBA" id="ARBA00023136"/>
    </source>
</evidence>
<reference evidence="9 10" key="2">
    <citation type="submission" date="2018-11" db="EMBL/GenBank/DDBJ databases">
        <authorList>
            <consortium name="Pathogen Informatics"/>
        </authorList>
    </citation>
    <scope>NUCLEOTIDE SEQUENCE [LARGE SCALE GENOMIC DNA]</scope>
    <source>
        <strain evidence="9 10">Egypt</strain>
    </source>
</reference>
<evidence type="ECO:0000256" key="4">
    <source>
        <dbReference type="ARBA" id="ARBA00022989"/>
    </source>
</evidence>
<evidence type="ECO:0000256" key="3">
    <source>
        <dbReference type="ARBA" id="ARBA00022692"/>
    </source>
</evidence>
<accession>A0A183AHS9</accession>
<feature type="transmembrane region" description="Helical" evidence="7">
    <location>
        <begin position="105"/>
        <end position="132"/>
    </location>
</feature>
<comment type="subcellular location">
    <subcellularLocation>
        <location evidence="1">Membrane</location>
        <topology evidence="1">Multi-pass membrane protein</topology>
    </subcellularLocation>
</comment>
<dbReference type="PROSITE" id="PS50216">
    <property type="entry name" value="DHHC"/>
    <property type="match status" value="1"/>
</dbReference>
<dbReference type="GO" id="GO:0019706">
    <property type="term" value="F:protein-cysteine S-palmitoyltransferase activity"/>
    <property type="evidence" value="ECO:0007669"/>
    <property type="project" value="UniProtKB-EC"/>
</dbReference>
<dbReference type="OrthoDB" id="9909019at2759"/>
<feature type="transmembrane region" description="Helical" evidence="7">
    <location>
        <begin position="20"/>
        <end position="42"/>
    </location>
</feature>
<organism evidence="11">
    <name type="scientific">Echinostoma caproni</name>
    <dbReference type="NCBI Taxonomy" id="27848"/>
    <lineage>
        <taxon>Eukaryota</taxon>
        <taxon>Metazoa</taxon>
        <taxon>Spiralia</taxon>
        <taxon>Lophotrochozoa</taxon>
        <taxon>Platyhelminthes</taxon>
        <taxon>Trematoda</taxon>
        <taxon>Digenea</taxon>
        <taxon>Plagiorchiida</taxon>
        <taxon>Echinostomata</taxon>
        <taxon>Echinostomatoidea</taxon>
        <taxon>Echinostomatidae</taxon>
        <taxon>Echinostoma</taxon>
    </lineage>
</organism>
<dbReference type="EMBL" id="UZAN01043525">
    <property type="protein sequence ID" value="VDP78560.1"/>
    <property type="molecule type" value="Genomic_DNA"/>
</dbReference>
<dbReference type="AlphaFoldDB" id="A0A183AHS9"/>
<evidence type="ECO:0000256" key="7">
    <source>
        <dbReference type="RuleBase" id="RU079119"/>
    </source>
</evidence>
<evidence type="ECO:0000313" key="9">
    <source>
        <dbReference type="EMBL" id="VDP78560.1"/>
    </source>
</evidence>
<evidence type="ECO:0000313" key="11">
    <source>
        <dbReference type="WBParaSite" id="ECPE_0000652701-mRNA-1"/>
    </source>
</evidence>
<keyword evidence="2 7" id="KW-0808">Transferase</keyword>
<dbReference type="PANTHER" id="PTHR12246">
    <property type="entry name" value="PALMITOYLTRANSFERASE ZDHHC16"/>
    <property type="match status" value="1"/>
</dbReference>
<proteinExistence type="inferred from homology"/>
<keyword evidence="6 7" id="KW-0012">Acyltransferase</keyword>
<evidence type="ECO:0000259" key="8">
    <source>
        <dbReference type="Pfam" id="PF01529"/>
    </source>
</evidence>
<evidence type="ECO:0000256" key="6">
    <source>
        <dbReference type="ARBA" id="ARBA00023315"/>
    </source>
</evidence>
<keyword evidence="10" id="KW-1185">Reference proteome</keyword>
<dbReference type="WBParaSite" id="ECPE_0000652701-mRNA-1">
    <property type="protein sequence ID" value="ECPE_0000652701-mRNA-1"/>
    <property type="gene ID" value="ECPE_0000652701"/>
</dbReference>
<feature type="domain" description="Palmitoyltransferase DHHC" evidence="8">
    <location>
        <begin position="62"/>
        <end position="137"/>
    </location>
</feature>
<keyword evidence="5 7" id="KW-0472">Membrane</keyword>
<comment type="domain">
    <text evidence="7">The DHHC domain is required for palmitoyltransferase activity.</text>
</comment>
<dbReference type="InterPro" id="IPR039859">
    <property type="entry name" value="PFA4/ZDH16/20/ERF2-like"/>
</dbReference>
<sequence length="258" mass="30164">MGRAISLMQSTVRCFFNIPVFLLCMLIAWSYYVVVFIIWLFVVPYHSSTRFLTPFRTSTVPFCDICFLIKPDRTHHCSNCEKCVPKMDHHCPWINNCVGHHNHKYFLLFLFHAIFYCLCSFVSTLGFFIDFVHVKSNRLRSERDACVFPFCDLFGIRDRLAPVAVVSAQFIAQEQFDPGYVLHVHYEFANPLPVMLPKEHFRSPNFRNPALHGTFNLGCKANFIQVFGRRSSLWCYQTCCIPYENKFSQFSYTLLLSV</sequence>